<evidence type="ECO:0000256" key="5">
    <source>
        <dbReference type="ARBA" id="ARBA00022491"/>
    </source>
</evidence>
<evidence type="ECO:0000256" key="8">
    <source>
        <dbReference type="ARBA" id="ARBA00023163"/>
    </source>
</evidence>
<dbReference type="InterPro" id="IPR038635">
    <property type="entry name" value="CCR4-NOT_su2/3/5_C_sf"/>
</dbReference>
<feature type="domain" description="NOT2/NOT3/NOT5 C-terminal" evidence="13">
    <location>
        <begin position="585"/>
        <end position="692"/>
    </location>
</feature>
<evidence type="ECO:0000256" key="1">
    <source>
        <dbReference type="ARBA" id="ARBA00004123"/>
    </source>
</evidence>
<keyword evidence="5 10" id="KW-0678">Repressor</keyword>
<evidence type="ECO:0000259" key="13">
    <source>
        <dbReference type="Pfam" id="PF04153"/>
    </source>
</evidence>
<reference evidence="14 15" key="1">
    <citation type="journal article" date="2022" name="Front. Cell. Infect. Microbiol.">
        <title>The Genomes of Two Strains of Taenia crassiceps the Animal Model for the Study of Human Cysticercosis.</title>
        <authorList>
            <person name="Bobes R.J."/>
            <person name="Estrada K."/>
            <person name="Rios-Valencia D.G."/>
            <person name="Calderon-Gallegos A."/>
            <person name="de la Torre P."/>
            <person name="Carrero J.C."/>
            <person name="Sanchez-Flores A."/>
            <person name="Laclette J.P."/>
        </authorList>
    </citation>
    <scope>NUCLEOTIDE SEQUENCE [LARGE SCALE GENOMIC DNA]</scope>
    <source>
        <strain evidence="14">WFUcys</strain>
    </source>
</reference>
<evidence type="ECO:0000256" key="9">
    <source>
        <dbReference type="ARBA" id="ARBA00023242"/>
    </source>
</evidence>
<evidence type="ECO:0000256" key="10">
    <source>
        <dbReference type="PIRNR" id="PIRNR005290"/>
    </source>
</evidence>
<feature type="compositionally biased region" description="Low complexity" evidence="11">
    <location>
        <begin position="308"/>
        <end position="318"/>
    </location>
</feature>
<feature type="compositionally biased region" description="Basic and acidic residues" evidence="11">
    <location>
        <begin position="390"/>
        <end position="420"/>
    </location>
</feature>
<dbReference type="InterPro" id="IPR012270">
    <property type="entry name" value="CCR4-NOT_su3/5"/>
</dbReference>
<keyword evidence="6" id="KW-0597">Phosphoprotein</keyword>
<feature type="compositionally biased region" description="Polar residues" evidence="11">
    <location>
        <begin position="423"/>
        <end position="432"/>
    </location>
</feature>
<keyword evidence="8 10" id="KW-0804">Transcription</keyword>
<evidence type="ECO:0000256" key="7">
    <source>
        <dbReference type="ARBA" id="ARBA00023015"/>
    </source>
</evidence>
<dbReference type="InterPro" id="IPR040168">
    <property type="entry name" value="Not2/3/5"/>
</dbReference>
<protein>
    <submittedName>
        <fullName evidence="14">CCR4-NOT transcription complex subunit 3</fullName>
    </submittedName>
</protein>
<evidence type="ECO:0000256" key="11">
    <source>
        <dbReference type="SAM" id="MobiDB-lite"/>
    </source>
</evidence>
<keyword evidence="7 10" id="KW-0805">Transcription regulation</keyword>
<evidence type="ECO:0000256" key="3">
    <source>
        <dbReference type="ARBA" id="ARBA00007682"/>
    </source>
</evidence>
<dbReference type="InterPro" id="IPR007282">
    <property type="entry name" value="NOT2/3/5_C"/>
</dbReference>
<evidence type="ECO:0000313" key="14">
    <source>
        <dbReference type="EMBL" id="KAL5112646.1"/>
    </source>
</evidence>
<sequence>MADKRKLQCDIDRTLKRVQEGRAAFQEILDKFESSNNQTQKEKFEADLKKEIKRLQRFRDQIKTWHTCNDIKDKRPLLEARKLIEQDMERFKVIEKETKTKAYSKEGLLSADAKKDPLQKEKEELDEWLKQSISALQNKSERYEYDLETLSTTGKKKRVDKEKAALLEEKKQKLEFCAYHIEKLETVMRHLDNERLDCSKVRSLKDPIEYVIESIDDASMEDYRSLYEDMHLEEIGDGSIMTPNALVAPGFLDYDLNSAAAPPTVTKPGNGDDLTPFSSSLPPGSSTSSNASSRERPKTSLEEKCIISPTSLSSTSTPVKEKKEKNTKSQPASASVNQTLPSSFHLPGSSTTTPSSNKKSFAGAAAKHQQSETMKSESDRLTVPVSDTAPTHRENYAKVAGDSKKDKSKREQHQQHESDPKTAISSSSTTPSKNEKRKTEEVKERAQSSDSTAAVIKLPSPVQTPSVAVDATSVSVAPPSSSLQLNSVSSKSSAPIFNVASTSQVPTNANAAPSACKLQQEQRSSPSPFVVVHPRDALAPFRNQHLDKQRTPPPELRAQLQALEIAFRRSPLPTDIFKSRMHVTKRPISVPSFFPLEPFKGHDQEECYMKMDAQTLFFIFYYFEGTRAQYFAAKALKRMSWRFHTKYMYWFQRNEEPKQITDEFESGAYVFYDFETMSQRKKDEFVFLYSFLEDNDL</sequence>
<proteinExistence type="inferred from homology"/>
<keyword evidence="9 10" id="KW-0539">Nucleus</keyword>
<comment type="subcellular location">
    <subcellularLocation>
        <location evidence="2 10">Cytoplasm</location>
    </subcellularLocation>
    <subcellularLocation>
        <location evidence="1 10">Nucleus</location>
    </subcellularLocation>
</comment>
<evidence type="ECO:0000259" key="12">
    <source>
        <dbReference type="Pfam" id="PF04065"/>
    </source>
</evidence>
<feature type="compositionally biased region" description="Basic and acidic residues" evidence="11">
    <location>
        <begin position="293"/>
        <end position="305"/>
    </location>
</feature>
<dbReference type="PIRSF" id="PIRSF005290">
    <property type="entry name" value="NOT_su_3_5"/>
    <property type="match status" value="1"/>
</dbReference>
<dbReference type="EMBL" id="JAKROA010000001">
    <property type="protein sequence ID" value="KAL5112646.1"/>
    <property type="molecule type" value="Genomic_DNA"/>
</dbReference>
<feature type="compositionally biased region" description="Low complexity" evidence="11">
    <location>
        <begin position="276"/>
        <end position="292"/>
    </location>
</feature>
<keyword evidence="4 10" id="KW-0963">Cytoplasm</keyword>
<dbReference type="Proteomes" id="UP001651158">
    <property type="component" value="Unassembled WGS sequence"/>
</dbReference>
<dbReference type="Pfam" id="PF04065">
    <property type="entry name" value="Not3"/>
    <property type="match status" value="1"/>
</dbReference>
<organism evidence="14 15">
    <name type="scientific">Taenia crassiceps</name>
    <dbReference type="NCBI Taxonomy" id="6207"/>
    <lineage>
        <taxon>Eukaryota</taxon>
        <taxon>Metazoa</taxon>
        <taxon>Spiralia</taxon>
        <taxon>Lophotrochozoa</taxon>
        <taxon>Platyhelminthes</taxon>
        <taxon>Cestoda</taxon>
        <taxon>Eucestoda</taxon>
        <taxon>Cyclophyllidea</taxon>
        <taxon>Taeniidae</taxon>
        <taxon>Taenia</taxon>
    </lineage>
</organism>
<feature type="compositionally biased region" description="Polar residues" evidence="11">
    <location>
        <begin position="328"/>
        <end position="342"/>
    </location>
</feature>
<feature type="domain" description="CCR4-Not complex component Not N-terminal" evidence="12">
    <location>
        <begin position="4"/>
        <end position="232"/>
    </location>
</feature>
<evidence type="ECO:0000256" key="2">
    <source>
        <dbReference type="ARBA" id="ARBA00004496"/>
    </source>
</evidence>
<dbReference type="InterPro" id="IPR007207">
    <property type="entry name" value="Not_N"/>
</dbReference>
<evidence type="ECO:0000256" key="6">
    <source>
        <dbReference type="ARBA" id="ARBA00022553"/>
    </source>
</evidence>
<accession>A0ABR4QSR4</accession>
<comment type="similarity">
    <text evidence="3 10">Belongs to the CNOT2/3/5 family.</text>
</comment>
<gene>
    <name evidence="14" type="ORF">TcWFU_008063</name>
</gene>
<keyword evidence="15" id="KW-1185">Reference proteome</keyword>
<dbReference type="PANTHER" id="PTHR23326">
    <property type="entry name" value="CCR4 NOT-RELATED"/>
    <property type="match status" value="1"/>
</dbReference>
<dbReference type="Pfam" id="PF04153">
    <property type="entry name" value="NOT2_3_5_C"/>
    <property type="match status" value="1"/>
</dbReference>
<name>A0ABR4QSR4_9CEST</name>
<evidence type="ECO:0000256" key="4">
    <source>
        <dbReference type="ARBA" id="ARBA00022490"/>
    </source>
</evidence>
<dbReference type="Gene3D" id="2.30.30.1020">
    <property type="entry name" value="CCR4-NOT complex subunit 2/3/5, C-terminal domain"/>
    <property type="match status" value="1"/>
</dbReference>
<comment type="caution">
    <text evidence="14">The sequence shown here is derived from an EMBL/GenBank/DDBJ whole genome shotgun (WGS) entry which is preliminary data.</text>
</comment>
<feature type="region of interest" description="Disordered" evidence="11">
    <location>
        <begin position="263"/>
        <end position="457"/>
    </location>
</feature>
<evidence type="ECO:0000313" key="15">
    <source>
        <dbReference type="Proteomes" id="UP001651158"/>
    </source>
</evidence>
<feature type="compositionally biased region" description="Basic and acidic residues" evidence="11">
    <location>
        <begin position="433"/>
        <end position="447"/>
    </location>
</feature>